<feature type="transmembrane region" description="Helical" evidence="1">
    <location>
        <begin position="24"/>
        <end position="46"/>
    </location>
</feature>
<name>A0A4P9UP89_METBY</name>
<keyword evidence="3" id="KW-1185">Reference proteome</keyword>
<keyword evidence="1" id="KW-1133">Transmembrane helix</keyword>
<proteinExistence type="predicted"/>
<keyword evidence="1" id="KW-0812">Transmembrane</keyword>
<evidence type="ECO:0000313" key="3">
    <source>
        <dbReference type="Proteomes" id="UP000305881"/>
    </source>
</evidence>
<gene>
    <name evidence="2" type="ORF">EQU24_13805</name>
</gene>
<reference evidence="3" key="1">
    <citation type="journal article" date="2019" name="J. Bacteriol.">
        <title>A Mutagenic Screen Identifies a TonB-Dependent Receptor Required for the Lanthanide Metal Switch in the Type I Methanotroph 'Methylotuvimicrobium buryatense' 5GB1C.</title>
        <authorList>
            <person name="Groom J.D."/>
            <person name="Ford S.M."/>
            <person name="Pesesky M.W."/>
            <person name="Lidstrom M.E."/>
        </authorList>
    </citation>
    <scope>NUCLEOTIDE SEQUENCE [LARGE SCALE GENOMIC DNA]</scope>
    <source>
        <strain evidence="3">5GB1C</strain>
    </source>
</reference>
<accession>A0A4P9UP89</accession>
<dbReference type="STRING" id="675511.GCA_000341735_00287"/>
<dbReference type="KEGG" id="mbur:EQU24_13805"/>
<dbReference type="RefSeq" id="WP_017838938.1">
    <property type="nucleotide sequence ID" value="NZ_CP035467.1"/>
</dbReference>
<evidence type="ECO:0000256" key="1">
    <source>
        <dbReference type="SAM" id="Phobius"/>
    </source>
</evidence>
<keyword evidence="1" id="KW-0472">Membrane</keyword>
<evidence type="ECO:0000313" key="2">
    <source>
        <dbReference type="EMBL" id="QCW83194.1"/>
    </source>
</evidence>
<dbReference type="AlphaFoldDB" id="A0A4P9UP89"/>
<sequence length="168" mass="19502">MPIFILSCLSLGYLADNNHPLVAYLLSPFVIPIMGTVMVLSGIGVLIDKPSYLNWHDFFASSTLFVWFTYWHRFFEPDAPMFIYFPYFLAFISLITVILFVGQRKNIDHETLKVMLKIAERKRLLSMVTMAFSVACLFLIEHFLLFPVAITLFIIQYSLLECVKQDEQ</sequence>
<dbReference type="EMBL" id="CP035467">
    <property type="protein sequence ID" value="QCW83194.1"/>
    <property type="molecule type" value="Genomic_DNA"/>
</dbReference>
<feature type="transmembrane region" description="Helical" evidence="1">
    <location>
        <begin position="123"/>
        <end position="140"/>
    </location>
</feature>
<dbReference type="Proteomes" id="UP000305881">
    <property type="component" value="Chromosome"/>
</dbReference>
<feature type="transmembrane region" description="Helical" evidence="1">
    <location>
        <begin position="81"/>
        <end position="102"/>
    </location>
</feature>
<protein>
    <submittedName>
        <fullName evidence="2">Uncharacterized protein</fullName>
    </submittedName>
</protein>
<organism evidence="2 3">
    <name type="scientific">Methylotuvimicrobium buryatense</name>
    <name type="common">Methylomicrobium buryatense</name>
    <dbReference type="NCBI Taxonomy" id="95641"/>
    <lineage>
        <taxon>Bacteria</taxon>
        <taxon>Pseudomonadati</taxon>
        <taxon>Pseudomonadota</taxon>
        <taxon>Gammaproteobacteria</taxon>
        <taxon>Methylococcales</taxon>
        <taxon>Methylococcaceae</taxon>
        <taxon>Methylotuvimicrobium</taxon>
    </lineage>
</organism>
<dbReference type="OrthoDB" id="5568184at2"/>
<feature type="transmembrane region" description="Helical" evidence="1">
    <location>
        <begin position="58"/>
        <end position="75"/>
    </location>
</feature>